<dbReference type="RefSeq" id="WP_069657304.1">
    <property type="nucleotide sequence ID" value="NZ_MIJF01000052.1"/>
</dbReference>
<evidence type="ECO:0000259" key="6">
    <source>
        <dbReference type="PROSITE" id="PS50929"/>
    </source>
</evidence>
<dbReference type="InterPro" id="IPR011527">
    <property type="entry name" value="ABC1_TM_dom"/>
</dbReference>
<dbReference type="PROSITE" id="PS50929">
    <property type="entry name" value="ABC_TM1F"/>
    <property type="match status" value="1"/>
</dbReference>
<dbReference type="SUPFAM" id="SSF90123">
    <property type="entry name" value="ABC transporter transmembrane region"/>
    <property type="match status" value="1"/>
</dbReference>
<evidence type="ECO:0000256" key="3">
    <source>
        <dbReference type="ARBA" id="ARBA00022989"/>
    </source>
</evidence>
<dbReference type="Proteomes" id="UP000243739">
    <property type="component" value="Unassembled WGS sequence"/>
</dbReference>
<evidence type="ECO:0000313" key="7">
    <source>
        <dbReference type="EMBL" id="OEF98821.1"/>
    </source>
</evidence>
<keyword evidence="8" id="KW-1185">Reference proteome</keyword>
<evidence type="ECO:0000256" key="2">
    <source>
        <dbReference type="ARBA" id="ARBA00022692"/>
    </source>
</evidence>
<protein>
    <recommendedName>
        <fullName evidence="6">ABC transmembrane type-1 domain-containing protein</fullName>
    </recommendedName>
</protein>
<keyword evidence="4 5" id="KW-0472">Membrane</keyword>
<comment type="caution">
    <text evidence="7">The sequence shown here is derived from an EMBL/GenBank/DDBJ whole genome shotgun (WGS) entry which is preliminary data.</text>
</comment>
<feature type="domain" description="ABC transmembrane type-1" evidence="6">
    <location>
        <begin position="20"/>
        <end position="271"/>
    </location>
</feature>
<feature type="transmembrane region" description="Helical" evidence="5">
    <location>
        <begin position="138"/>
        <end position="169"/>
    </location>
</feature>
<dbReference type="InterPro" id="IPR036640">
    <property type="entry name" value="ABC1_TM_sf"/>
</dbReference>
<evidence type="ECO:0000313" key="8">
    <source>
        <dbReference type="Proteomes" id="UP000243739"/>
    </source>
</evidence>
<feature type="transmembrane region" description="Helical" evidence="5">
    <location>
        <begin position="20"/>
        <end position="37"/>
    </location>
</feature>
<evidence type="ECO:0000256" key="1">
    <source>
        <dbReference type="ARBA" id="ARBA00004651"/>
    </source>
</evidence>
<organism evidence="7 8">
    <name type="scientific">Vulcanibacillus modesticaldus</name>
    <dbReference type="NCBI Taxonomy" id="337097"/>
    <lineage>
        <taxon>Bacteria</taxon>
        <taxon>Bacillati</taxon>
        <taxon>Bacillota</taxon>
        <taxon>Bacilli</taxon>
        <taxon>Bacillales</taxon>
        <taxon>Bacillaceae</taxon>
        <taxon>Vulcanibacillus</taxon>
    </lineage>
</organism>
<accession>A0A1D2YT14</accession>
<name>A0A1D2YT14_9BACI</name>
<dbReference type="AlphaFoldDB" id="A0A1D2YT14"/>
<keyword evidence="2 5" id="KW-0812">Transmembrane</keyword>
<dbReference type="STRING" id="337097.BHF71_10335"/>
<feature type="transmembrane region" description="Helical" evidence="5">
    <location>
        <begin position="244"/>
        <end position="265"/>
    </location>
</feature>
<gene>
    <name evidence="7" type="ORF">BHF71_10335</name>
</gene>
<dbReference type="Gene3D" id="1.20.1560.10">
    <property type="entry name" value="ABC transporter type 1, transmembrane domain"/>
    <property type="match status" value="1"/>
</dbReference>
<comment type="subcellular location">
    <subcellularLocation>
        <location evidence="1">Cell membrane</location>
        <topology evidence="1">Multi-pass membrane protein</topology>
    </subcellularLocation>
</comment>
<evidence type="ECO:0000256" key="5">
    <source>
        <dbReference type="SAM" id="Phobius"/>
    </source>
</evidence>
<keyword evidence="3 5" id="KW-1133">Transmembrane helix</keyword>
<dbReference type="EMBL" id="MIJF01000052">
    <property type="protein sequence ID" value="OEF98821.1"/>
    <property type="molecule type" value="Genomic_DNA"/>
</dbReference>
<dbReference type="Pfam" id="PF00664">
    <property type="entry name" value="ABC_membrane"/>
    <property type="match status" value="1"/>
</dbReference>
<evidence type="ECO:0000256" key="4">
    <source>
        <dbReference type="ARBA" id="ARBA00023136"/>
    </source>
</evidence>
<dbReference type="GO" id="GO:0005886">
    <property type="term" value="C:plasma membrane"/>
    <property type="evidence" value="ECO:0007669"/>
    <property type="project" value="UniProtKB-SubCell"/>
</dbReference>
<feature type="transmembrane region" description="Helical" evidence="5">
    <location>
        <begin position="49"/>
        <end position="66"/>
    </location>
</feature>
<sequence length="271" mass="31342">MKNNSFKMHYNLKIRNWSTILLYSTLSAFFSLMPIKLIQYMIDSIKIDLSLVIISGISLILFYLLSSVTKGLNDFYIDKLALDVGHNLRVEMFNRILSLSYYEHKNRRFDEESSSLLEDVKIISENSIKPLSELLGSLISFILGLALVLTISPFITITLIAVGLLAAYVNKHFVDKYDKLIEKSRISSDGVWKLFNDINKYFEEIITNRRSENFVKLAKHESDKYRIEHLAETKHSRQMYAIDYVIFMSTIGILYLITSILVYYGHMTMGG</sequence>
<reference evidence="7 8" key="1">
    <citation type="submission" date="2016-09" db="EMBL/GenBank/DDBJ databases">
        <title>Draft genome sequence for the type strain of Vulcanibacillus modesticaldus BR, a strictly anaerobic, moderately thermophilic, and nitrate-reducing bacterium from deep sea-hydrothermal vents of the Mid-Atlantic Ridge.</title>
        <authorList>
            <person name="Abin C.A."/>
            <person name="Hollibaugh J.T."/>
        </authorList>
    </citation>
    <scope>NUCLEOTIDE SEQUENCE [LARGE SCALE GENOMIC DNA]</scope>
    <source>
        <strain evidence="7 8">BR</strain>
    </source>
</reference>
<dbReference type="GO" id="GO:0140359">
    <property type="term" value="F:ABC-type transporter activity"/>
    <property type="evidence" value="ECO:0007669"/>
    <property type="project" value="InterPro"/>
</dbReference>
<proteinExistence type="predicted"/>
<dbReference type="GO" id="GO:0005524">
    <property type="term" value="F:ATP binding"/>
    <property type="evidence" value="ECO:0007669"/>
    <property type="project" value="InterPro"/>
</dbReference>